<accession>A0A9W9QCG2</accession>
<evidence type="ECO:0000256" key="1">
    <source>
        <dbReference type="ARBA" id="ARBA00004123"/>
    </source>
</evidence>
<evidence type="ECO:0000256" key="2">
    <source>
        <dbReference type="ARBA" id="ARBA00023015"/>
    </source>
</evidence>
<evidence type="ECO:0000256" key="4">
    <source>
        <dbReference type="ARBA" id="ARBA00023163"/>
    </source>
</evidence>
<dbReference type="GO" id="GO:0045944">
    <property type="term" value="P:positive regulation of transcription by RNA polymerase II"/>
    <property type="evidence" value="ECO:0007669"/>
    <property type="project" value="TreeGrafter"/>
</dbReference>
<dbReference type="CDD" id="cd12148">
    <property type="entry name" value="fungal_TF_MHR"/>
    <property type="match status" value="1"/>
</dbReference>
<dbReference type="SUPFAM" id="SSF57701">
    <property type="entry name" value="Zn2/Cys6 DNA-binding domain"/>
    <property type="match status" value="1"/>
</dbReference>
<dbReference type="Gene3D" id="4.10.240.10">
    <property type="entry name" value="Zn(2)-C6 fungal-type DNA-binding domain"/>
    <property type="match status" value="1"/>
</dbReference>
<dbReference type="EMBL" id="JAPZBO010000001">
    <property type="protein sequence ID" value="KAJ5331151.1"/>
    <property type="molecule type" value="Genomic_DNA"/>
</dbReference>
<dbReference type="GO" id="GO:0005634">
    <property type="term" value="C:nucleus"/>
    <property type="evidence" value="ECO:0007669"/>
    <property type="project" value="UniProtKB-SubCell"/>
</dbReference>
<dbReference type="SMART" id="SM00066">
    <property type="entry name" value="GAL4"/>
    <property type="match status" value="1"/>
</dbReference>
<evidence type="ECO:0000256" key="3">
    <source>
        <dbReference type="ARBA" id="ARBA00023125"/>
    </source>
</evidence>
<comment type="subcellular location">
    <subcellularLocation>
        <location evidence="1">Nucleus</location>
    </subcellularLocation>
</comment>
<dbReference type="OrthoDB" id="25818at2759"/>
<dbReference type="InterPro" id="IPR021858">
    <property type="entry name" value="Fun_TF"/>
</dbReference>
<evidence type="ECO:0000313" key="9">
    <source>
        <dbReference type="Proteomes" id="UP001147746"/>
    </source>
</evidence>
<dbReference type="InterPro" id="IPR036864">
    <property type="entry name" value="Zn2-C6_fun-type_DNA-bd_sf"/>
</dbReference>
<dbReference type="GO" id="GO:0000976">
    <property type="term" value="F:transcription cis-regulatory region binding"/>
    <property type="evidence" value="ECO:0007669"/>
    <property type="project" value="TreeGrafter"/>
</dbReference>
<dbReference type="PANTHER" id="PTHR37534">
    <property type="entry name" value="TRANSCRIPTIONAL ACTIVATOR PROTEIN UGA3"/>
    <property type="match status" value="1"/>
</dbReference>
<proteinExistence type="predicted"/>
<dbReference type="PROSITE" id="PS50048">
    <property type="entry name" value="ZN2_CY6_FUNGAL_2"/>
    <property type="match status" value="1"/>
</dbReference>
<evidence type="ECO:0000259" key="7">
    <source>
        <dbReference type="PROSITE" id="PS50048"/>
    </source>
</evidence>
<dbReference type="Pfam" id="PF11951">
    <property type="entry name" value="Fungal_trans_2"/>
    <property type="match status" value="1"/>
</dbReference>
<dbReference type="CDD" id="cd00067">
    <property type="entry name" value="GAL4"/>
    <property type="match status" value="1"/>
</dbReference>
<gene>
    <name evidence="8" type="ORF">N7476_000934</name>
</gene>
<keyword evidence="2" id="KW-0805">Transcription regulation</keyword>
<feature type="domain" description="Zn(2)-C6 fungal-type" evidence="7">
    <location>
        <begin position="7"/>
        <end position="35"/>
    </location>
</feature>
<evidence type="ECO:0000256" key="6">
    <source>
        <dbReference type="SAM" id="MobiDB-lite"/>
    </source>
</evidence>
<evidence type="ECO:0000256" key="5">
    <source>
        <dbReference type="ARBA" id="ARBA00023242"/>
    </source>
</evidence>
<keyword evidence="5" id="KW-0539">Nucleus</keyword>
<dbReference type="AlphaFoldDB" id="A0A9W9QCG2"/>
<dbReference type="GO" id="GO:0000981">
    <property type="term" value="F:DNA-binding transcription factor activity, RNA polymerase II-specific"/>
    <property type="evidence" value="ECO:0007669"/>
    <property type="project" value="InterPro"/>
</dbReference>
<comment type="caution">
    <text evidence="8">The sequence shown here is derived from an EMBL/GenBank/DDBJ whole genome shotgun (WGS) entry which is preliminary data.</text>
</comment>
<feature type="compositionally biased region" description="Polar residues" evidence="6">
    <location>
        <begin position="67"/>
        <end position="81"/>
    </location>
</feature>
<dbReference type="Proteomes" id="UP001147746">
    <property type="component" value="Unassembled WGS sequence"/>
</dbReference>
<name>A0A9W9QCG2_9EURO</name>
<dbReference type="PANTHER" id="PTHR37534:SF49">
    <property type="entry name" value="LYSINE BIOSYNTHESIS REGULATORY PROTEIN LYS14"/>
    <property type="match status" value="1"/>
</dbReference>
<sequence length="505" mass="55928">MGSTDAACLTCRKKSRRCDRARPKCKRCVSKGLQCEGYPDKFRFCGIASRGKWKNRDAPIPAPNAPVESSSQSSPRANQNDVRVDDDRPRHSTTVSNAAGLATPAQSLTPRDQHEIEKAFGAAEVKTLLAHYDQAICPHQIAEADGSHNPYRLYVLPLADEQIGLLYAVLGLSACHLGRLNNDAHLCESAAVDYRLKAISALGQKINKVGSGSFDENERDGVFATIQILLLHDICESGISSHGAHISGAMSICSQLKLDQTLTVEHKRTVFFLGNLVWLDIIRAFSTPERLCFTQDLRIKLLSLCDLRFESVNGCPRDLVLIIGEILEQAKAHSNGSLDAAEFKENVQNLARNLYLWDSSRCFYPSNDSLWLSVAEAFRHTCILRTWRLLDATESAAESRIQKSVTAILDSLANIPGSNQLIELLVMPLFMAGADCLSPHSRHYILLRLAEIKGRSEMGNAAPQNLLEKVWNARAQQSEHDSGNVPWMLFTHNSESAHQDDYLII</sequence>
<keyword evidence="3" id="KW-0238">DNA-binding</keyword>
<reference evidence="8" key="1">
    <citation type="submission" date="2022-12" db="EMBL/GenBank/DDBJ databases">
        <authorList>
            <person name="Petersen C."/>
        </authorList>
    </citation>
    <scope>NUCLEOTIDE SEQUENCE</scope>
    <source>
        <strain evidence="8">IBT 21472</strain>
    </source>
</reference>
<dbReference type="InterPro" id="IPR001138">
    <property type="entry name" value="Zn2Cys6_DnaBD"/>
</dbReference>
<keyword evidence="9" id="KW-1185">Reference proteome</keyword>
<keyword evidence="4" id="KW-0804">Transcription</keyword>
<dbReference type="Pfam" id="PF00172">
    <property type="entry name" value="Zn_clus"/>
    <property type="match status" value="1"/>
</dbReference>
<feature type="region of interest" description="Disordered" evidence="6">
    <location>
        <begin position="55"/>
        <end position="105"/>
    </location>
</feature>
<protein>
    <submittedName>
        <fullName evidence="8">Fungal-specific transcription factor domain-containing protein</fullName>
    </submittedName>
</protein>
<evidence type="ECO:0000313" key="8">
    <source>
        <dbReference type="EMBL" id="KAJ5331151.1"/>
    </source>
</evidence>
<reference evidence="8" key="2">
    <citation type="journal article" date="2023" name="IMA Fungus">
        <title>Comparative genomic study of the Penicillium genus elucidates a diverse pangenome and 15 lateral gene transfer events.</title>
        <authorList>
            <person name="Petersen C."/>
            <person name="Sorensen T."/>
            <person name="Nielsen M.R."/>
            <person name="Sondergaard T.E."/>
            <person name="Sorensen J.L."/>
            <person name="Fitzpatrick D.A."/>
            <person name="Frisvad J.C."/>
            <person name="Nielsen K.L."/>
        </authorList>
    </citation>
    <scope>NUCLEOTIDE SEQUENCE</scope>
    <source>
        <strain evidence="8">IBT 21472</strain>
    </source>
</reference>
<organism evidence="8 9">
    <name type="scientific">Penicillium atrosanguineum</name>
    <dbReference type="NCBI Taxonomy" id="1132637"/>
    <lineage>
        <taxon>Eukaryota</taxon>
        <taxon>Fungi</taxon>
        <taxon>Dikarya</taxon>
        <taxon>Ascomycota</taxon>
        <taxon>Pezizomycotina</taxon>
        <taxon>Eurotiomycetes</taxon>
        <taxon>Eurotiomycetidae</taxon>
        <taxon>Eurotiales</taxon>
        <taxon>Aspergillaceae</taxon>
        <taxon>Penicillium</taxon>
    </lineage>
</organism>
<dbReference type="GO" id="GO:0008270">
    <property type="term" value="F:zinc ion binding"/>
    <property type="evidence" value="ECO:0007669"/>
    <property type="project" value="InterPro"/>
</dbReference>